<dbReference type="Gene3D" id="1.20.1250.20">
    <property type="entry name" value="MFS general substrate transporter like domains"/>
    <property type="match status" value="1"/>
</dbReference>
<feature type="transmembrane region" description="Helical" evidence="9">
    <location>
        <begin position="175"/>
        <end position="193"/>
    </location>
</feature>
<comment type="caution">
    <text evidence="11">The sequence shown here is derived from an EMBL/GenBank/DDBJ whole genome shotgun (WGS) entry which is preliminary data.</text>
</comment>
<protein>
    <submittedName>
        <fullName evidence="11">Major facilitator superfamily domain-containing protein</fullName>
    </submittedName>
</protein>
<dbReference type="OrthoDB" id="3561359at2759"/>
<organism evidence="11 12">
    <name type="scientific">Stachybotrys elegans</name>
    <dbReference type="NCBI Taxonomy" id="80388"/>
    <lineage>
        <taxon>Eukaryota</taxon>
        <taxon>Fungi</taxon>
        <taxon>Dikarya</taxon>
        <taxon>Ascomycota</taxon>
        <taxon>Pezizomycotina</taxon>
        <taxon>Sordariomycetes</taxon>
        <taxon>Hypocreomycetidae</taxon>
        <taxon>Hypocreales</taxon>
        <taxon>Stachybotryaceae</taxon>
        <taxon>Stachybotrys</taxon>
    </lineage>
</organism>
<feature type="transmembrane region" description="Helical" evidence="9">
    <location>
        <begin position="205"/>
        <end position="228"/>
    </location>
</feature>
<dbReference type="PANTHER" id="PTHR23502:SF7">
    <property type="entry name" value="DRUG_PROTON ANTIPORTER YHK8-RELATED"/>
    <property type="match status" value="1"/>
</dbReference>
<dbReference type="GO" id="GO:0022857">
    <property type="term" value="F:transmembrane transporter activity"/>
    <property type="evidence" value="ECO:0007669"/>
    <property type="project" value="InterPro"/>
</dbReference>
<dbReference type="PROSITE" id="PS50850">
    <property type="entry name" value="MFS"/>
    <property type="match status" value="1"/>
</dbReference>
<name>A0A8K0SKS0_9HYPO</name>
<dbReference type="Proteomes" id="UP000813444">
    <property type="component" value="Unassembled WGS sequence"/>
</dbReference>
<keyword evidence="6 9" id="KW-1133">Transmembrane helix</keyword>
<feature type="transmembrane region" description="Helical" evidence="9">
    <location>
        <begin position="344"/>
        <end position="368"/>
    </location>
</feature>
<evidence type="ECO:0000256" key="3">
    <source>
        <dbReference type="ARBA" id="ARBA00008335"/>
    </source>
</evidence>
<evidence type="ECO:0000256" key="5">
    <source>
        <dbReference type="ARBA" id="ARBA00022692"/>
    </source>
</evidence>
<comment type="subcellular location">
    <subcellularLocation>
        <location evidence="2">Cell membrane</location>
    </subcellularLocation>
    <subcellularLocation>
        <location evidence="1">Membrane</location>
        <topology evidence="1">Multi-pass membrane protein</topology>
    </subcellularLocation>
</comment>
<sequence length="518" mass="57834">MVVAPSQTPPSPADDDNRASQSIHRVRSQNGYGVDDAAPEDDVEQHHGQTDKDEFEVSWDGGDSDPLCPRSFGKARKWMITLIAVTASFCVTCASSIYTSTYQQLEAEFHNSRIVSVLGLSSFVLGISLGPMFFGPLSEFYGRRPIYIVSWSLYVIWIIPQAVCQNIQTMIVSRFFNAFAGSTFLAVSGGTVGDLFAQHELPAPMALFTIAPFIGPSVGPLIGGFINYYTDWRWTFYVLLIWAFVLLVAIAVLVPETYHPIILRKKAQKMREQTGDDRWHGPGEKVQRSVLTAVGLSLLRPFQLLTFEFMVLNLCIYSAILLGILYLFFGVFPLVFRENNGFNLWQVGFTFVGLGVGMVAGVMTYPLWHRVRMQLIAKTEQGQSEPEFRLPPVIMGSFLVPIGLFMFGWTTFPSVHWIVPIIGSAIFGAGTTMSYSGIFTFLVDAYPAYAASALAANTFVRCLFATAFPLFGNQMFETLGYPWATSLLGFLTVAMMPFPYLFFRYGKKWRAKSRYAKS</sequence>
<evidence type="ECO:0000313" key="12">
    <source>
        <dbReference type="Proteomes" id="UP000813444"/>
    </source>
</evidence>
<feature type="transmembrane region" description="Helical" evidence="9">
    <location>
        <begin position="388"/>
        <end position="409"/>
    </location>
</feature>
<dbReference type="PANTHER" id="PTHR23502">
    <property type="entry name" value="MAJOR FACILITATOR SUPERFAMILY"/>
    <property type="match status" value="1"/>
</dbReference>
<dbReference type="InterPro" id="IPR011701">
    <property type="entry name" value="MFS"/>
</dbReference>
<dbReference type="InterPro" id="IPR036259">
    <property type="entry name" value="MFS_trans_sf"/>
</dbReference>
<evidence type="ECO:0000313" key="11">
    <source>
        <dbReference type="EMBL" id="KAH7312401.1"/>
    </source>
</evidence>
<evidence type="ECO:0000256" key="6">
    <source>
        <dbReference type="ARBA" id="ARBA00022989"/>
    </source>
</evidence>
<feature type="region of interest" description="Disordered" evidence="8">
    <location>
        <begin position="1"/>
        <end position="62"/>
    </location>
</feature>
<gene>
    <name evidence="11" type="ORF">B0I35DRAFT_452358</name>
</gene>
<dbReference type="GO" id="GO:0005886">
    <property type="term" value="C:plasma membrane"/>
    <property type="evidence" value="ECO:0007669"/>
    <property type="project" value="UniProtKB-SubCell"/>
</dbReference>
<evidence type="ECO:0000256" key="7">
    <source>
        <dbReference type="ARBA" id="ARBA00023136"/>
    </source>
</evidence>
<dbReference type="EMBL" id="JAGPNK010000010">
    <property type="protein sequence ID" value="KAH7312401.1"/>
    <property type="molecule type" value="Genomic_DNA"/>
</dbReference>
<feature type="transmembrane region" description="Helical" evidence="9">
    <location>
        <begin position="234"/>
        <end position="254"/>
    </location>
</feature>
<accession>A0A8K0SKS0</accession>
<feature type="compositionally biased region" description="Polar residues" evidence="8">
    <location>
        <begin position="19"/>
        <end position="31"/>
    </location>
</feature>
<reference evidence="11" key="1">
    <citation type="journal article" date="2021" name="Nat. Commun.">
        <title>Genetic determinants of endophytism in the Arabidopsis root mycobiome.</title>
        <authorList>
            <person name="Mesny F."/>
            <person name="Miyauchi S."/>
            <person name="Thiergart T."/>
            <person name="Pickel B."/>
            <person name="Atanasova L."/>
            <person name="Karlsson M."/>
            <person name="Huettel B."/>
            <person name="Barry K.W."/>
            <person name="Haridas S."/>
            <person name="Chen C."/>
            <person name="Bauer D."/>
            <person name="Andreopoulos W."/>
            <person name="Pangilinan J."/>
            <person name="LaButti K."/>
            <person name="Riley R."/>
            <person name="Lipzen A."/>
            <person name="Clum A."/>
            <person name="Drula E."/>
            <person name="Henrissat B."/>
            <person name="Kohler A."/>
            <person name="Grigoriev I.V."/>
            <person name="Martin F.M."/>
            <person name="Hacquard S."/>
        </authorList>
    </citation>
    <scope>NUCLEOTIDE SEQUENCE</scope>
    <source>
        <strain evidence="11">MPI-CAGE-CH-0235</strain>
    </source>
</reference>
<evidence type="ECO:0000256" key="9">
    <source>
        <dbReference type="SAM" id="Phobius"/>
    </source>
</evidence>
<keyword evidence="4" id="KW-1003">Cell membrane</keyword>
<keyword evidence="12" id="KW-1185">Reference proteome</keyword>
<feature type="transmembrane region" description="Helical" evidence="9">
    <location>
        <begin position="449"/>
        <end position="471"/>
    </location>
</feature>
<dbReference type="CDD" id="cd17323">
    <property type="entry name" value="MFS_Tpo1_MDR_like"/>
    <property type="match status" value="1"/>
</dbReference>
<evidence type="ECO:0000256" key="4">
    <source>
        <dbReference type="ARBA" id="ARBA00022475"/>
    </source>
</evidence>
<dbReference type="AlphaFoldDB" id="A0A8K0SKS0"/>
<dbReference type="InterPro" id="IPR020846">
    <property type="entry name" value="MFS_dom"/>
</dbReference>
<feature type="transmembrane region" description="Helical" evidence="9">
    <location>
        <begin position="80"/>
        <end position="102"/>
    </location>
</feature>
<evidence type="ECO:0000256" key="8">
    <source>
        <dbReference type="SAM" id="MobiDB-lite"/>
    </source>
</evidence>
<evidence type="ECO:0000259" key="10">
    <source>
        <dbReference type="PROSITE" id="PS50850"/>
    </source>
</evidence>
<dbReference type="Pfam" id="PF07690">
    <property type="entry name" value="MFS_1"/>
    <property type="match status" value="1"/>
</dbReference>
<evidence type="ECO:0000256" key="1">
    <source>
        <dbReference type="ARBA" id="ARBA00004141"/>
    </source>
</evidence>
<feature type="transmembrane region" description="Helical" evidence="9">
    <location>
        <begin position="146"/>
        <end position="163"/>
    </location>
</feature>
<feature type="transmembrane region" description="Helical" evidence="9">
    <location>
        <begin position="309"/>
        <end position="332"/>
    </location>
</feature>
<keyword evidence="7 9" id="KW-0472">Membrane</keyword>
<dbReference type="FunFam" id="1.20.1250.20:FF:000082">
    <property type="entry name" value="MFS multidrug transporter, putative"/>
    <property type="match status" value="1"/>
</dbReference>
<comment type="similarity">
    <text evidence="3">Belongs to the major facilitator superfamily.</text>
</comment>
<keyword evidence="5 9" id="KW-0812">Transmembrane</keyword>
<feature type="transmembrane region" description="Helical" evidence="9">
    <location>
        <begin position="114"/>
        <end position="134"/>
    </location>
</feature>
<feature type="domain" description="Major facilitator superfamily (MFS) profile" evidence="10">
    <location>
        <begin position="80"/>
        <end position="507"/>
    </location>
</feature>
<evidence type="ECO:0000256" key="2">
    <source>
        <dbReference type="ARBA" id="ARBA00004236"/>
    </source>
</evidence>
<proteinExistence type="inferred from homology"/>
<feature type="transmembrane region" description="Helical" evidence="9">
    <location>
        <begin position="483"/>
        <end position="503"/>
    </location>
</feature>
<feature type="transmembrane region" description="Helical" evidence="9">
    <location>
        <begin position="415"/>
        <end position="442"/>
    </location>
</feature>
<dbReference type="SUPFAM" id="SSF103473">
    <property type="entry name" value="MFS general substrate transporter"/>
    <property type="match status" value="1"/>
</dbReference>